<dbReference type="Proteomes" id="UP001586593">
    <property type="component" value="Unassembled WGS sequence"/>
</dbReference>
<comment type="caution">
    <text evidence="1">The sequence shown here is derived from an EMBL/GenBank/DDBJ whole genome shotgun (WGS) entry which is preliminary data.</text>
</comment>
<sequence length="111" mass="12143">MDSVLVADSTKKKAAQARIAFAPQELRYSNLGYVLHHLANECSLSLSLSLESNLLFPYRHHDSSPSSCRLLGCWTWMKPAGSCPGLLRSRGTGLGVGWAPDCLPAPLSSWW</sequence>
<gene>
    <name evidence="1" type="ORF">VTK73DRAFT_1766</name>
</gene>
<protein>
    <submittedName>
        <fullName evidence="1">Uncharacterized protein</fullName>
    </submittedName>
</protein>
<reference evidence="1 2" key="1">
    <citation type="journal article" date="2024" name="Commun. Biol.">
        <title>Comparative genomic analysis of thermophilic fungi reveals convergent evolutionary adaptations and gene losses.</title>
        <authorList>
            <person name="Steindorff A.S."/>
            <person name="Aguilar-Pontes M.V."/>
            <person name="Robinson A.J."/>
            <person name="Andreopoulos B."/>
            <person name="LaButti K."/>
            <person name="Kuo A."/>
            <person name="Mondo S."/>
            <person name="Riley R."/>
            <person name="Otillar R."/>
            <person name="Haridas S."/>
            <person name="Lipzen A."/>
            <person name="Grimwood J."/>
            <person name="Schmutz J."/>
            <person name="Clum A."/>
            <person name="Reid I.D."/>
            <person name="Moisan M.C."/>
            <person name="Butler G."/>
            <person name="Nguyen T.T.M."/>
            <person name="Dewar K."/>
            <person name="Conant G."/>
            <person name="Drula E."/>
            <person name="Henrissat B."/>
            <person name="Hansel C."/>
            <person name="Singer S."/>
            <person name="Hutchinson M.I."/>
            <person name="de Vries R.P."/>
            <person name="Natvig D.O."/>
            <person name="Powell A.J."/>
            <person name="Tsang A."/>
            <person name="Grigoriev I.V."/>
        </authorList>
    </citation>
    <scope>NUCLEOTIDE SEQUENCE [LARGE SCALE GENOMIC DNA]</scope>
    <source>
        <strain evidence="1 2">ATCC 24622</strain>
    </source>
</reference>
<proteinExistence type="predicted"/>
<evidence type="ECO:0000313" key="1">
    <source>
        <dbReference type="EMBL" id="KAL1844804.1"/>
    </source>
</evidence>
<accession>A0ABR3VT06</accession>
<dbReference type="EMBL" id="JAZHXJ010001453">
    <property type="protein sequence ID" value="KAL1844804.1"/>
    <property type="molecule type" value="Genomic_DNA"/>
</dbReference>
<name>A0ABR3VT06_9PEZI</name>
<keyword evidence="2" id="KW-1185">Reference proteome</keyword>
<evidence type="ECO:0000313" key="2">
    <source>
        <dbReference type="Proteomes" id="UP001586593"/>
    </source>
</evidence>
<organism evidence="1 2">
    <name type="scientific">Phialemonium thermophilum</name>
    <dbReference type="NCBI Taxonomy" id="223376"/>
    <lineage>
        <taxon>Eukaryota</taxon>
        <taxon>Fungi</taxon>
        <taxon>Dikarya</taxon>
        <taxon>Ascomycota</taxon>
        <taxon>Pezizomycotina</taxon>
        <taxon>Sordariomycetes</taxon>
        <taxon>Sordariomycetidae</taxon>
        <taxon>Cephalothecales</taxon>
        <taxon>Cephalothecaceae</taxon>
        <taxon>Phialemonium</taxon>
    </lineage>
</organism>